<dbReference type="Pfam" id="PF00664">
    <property type="entry name" value="ABC_membrane"/>
    <property type="match status" value="2"/>
</dbReference>
<feature type="region of interest" description="Disordered" evidence="8">
    <location>
        <begin position="1630"/>
        <end position="1664"/>
    </location>
</feature>
<dbReference type="SUPFAM" id="SSF48208">
    <property type="entry name" value="Six-hairpin glycosidases"/>
    <property type="match status" value="1"/>
</dbReference>
<evidence type="ECO:0000256" key="1">
    <source>
        <dbReference type="ARBA" id="ARBA00004141"/>
    </source>
</evidence>
<organism evidence="12 13">
    <name type="scientific">Diaporthe eres</name>
    <name type="common">Phomopsis oblonga</name>
    <dbReference type="NCBI Taxonomy" id="83184"/>
    <lineage>
        <taxon>Eukaryota</taxon>
        <taxon>Fungi</taxon>
        <taxon>Dikarya</taxon>
        <taxon>Ascomycota</taxon>
        <taxon>Pezizomycotina</taxon>
        <taxon>Sordariomycetes</taxon>
        <taxon>Sordariomycetidae</taxon>
        <taxon>Diaporthales</taxon>
        <taxon>Diaporthaceae</taxon>
        <taxon>Diaporthe</taxon>
        <taxon>Diaporthe eres species complex</taxon>
    </lineage>
</organism>
<evidence type="ECO:0000256" key="3">
    <source>
        <dbReference type="ARBA" id="ARBA00022692"/>
    </source>
</evidence>
<dbReference type="InterPro" id="IPR041371">
    <property type="entry name" value="GH92_N"/>
</dbReference>
<feature type="transmembrane region" description="Helical" evidence="9">
    <location>
        <begin position="1827"/>
        <end position="1845"/>
    </location>
</feature>
<keyword evidence="2" id="KW-0813">Transport</keyword>
<protein>
    <recommendedName>
        <fullName evidence="14">ABC transporter</fullName>
    </recommendedName>
</protein>
<name>A0ABR1NN40_DIAER</name>
<comment type="subcellular location">
    <subcellularLocation>
        <location evidence="1">Membrane</location>
        <topology evidence="1">Multi-pass membrane protein</topology>
    </subcellularLocation>
</comment>
<gene>
    <name evidence="12" type="ORF">SLS63_013567</name>
</gene>
<dbReference type="PANTHER" id="PTHR24223">
    <property type="entry name" value="ATP-BINDING CASSETTE SUB-FAMILY C"/>
    <property type="match status" value="1"/>
</dbReference>
<dbReference type="InterPro" id="IPR044746">
    <property type="entry name" value="ABCC_6TM_D1"/>
</dbReference>
<feature type="domain" description="ABC transmembrane type-1" evidence="11">
    <location>
        <begin position="1684"/>
        <end position="1968"/>
    </location>
</feature>
<dbReference type="Gene3D" id="1.20.1560.10">
    <property type="entry name" value="ABC transporter type 1, transmembrane domain"/>
    <property type="match status" value="2"/>
</dbReference>
<dbReference type="Gene3D" id="2.70.98.10">
    <property type="match status" value="1"/>
</dbReference>
<reference evidence="12 13" key="1">
    <citation type="submission" date="2024-02" db="EMBL/GenBank/DDBJ databases">
        <title>De novo assembly and annotation of 12 fungi associated with fruit tree decline syndrome in Ontario, Canada.</title>
        <authorList>
            <person name="Sulman M."/>
            <person name="Ellouze W."/>
            <person name="Ilyukhin E."/>
        </authorList>
    </citation>
    <scope>NUCLEOTIDE SEQUENCE [LARGE SCALE GENOMIC DNA]</scope>
    <source>
        <strain evidence="12 13">M169</strain>
    </source>
</reference>
<evidence type="ECO:0000256" key="8">
    <source>
        <dbReference type="SAM" id="MobiDB-lite"/>
    </source>
</evidence>
<dbReference type="Gene3D" id="3.30.2080.10">
    <property type="entry name" value="GH92 mannosidase domain"/>
    <property type="match status" value="1"/>
</dbReference>
<dbReference type="InterPro" id="IPR003439">
    <property type="entry name" value="ABC_transporter-like_ATP-bd"/>
</dbReference>
<proteinExistence type="predicted"/>
<keyword evidence="7 9" id="KW-0472">Membrane</keyword>
<dbReference type="SUPFAM" id="SSF90123">
    <property type="entry name" value="ABC transporter transmembrane region"/>
    <property type="match status" value="2"/>
</dbReference>
<dbReference type="InterPro" id="IPR005887">
    <property type="entry name" value="GH92_a_mannosidase_put"/>
</dbReference>
<dbReference type="Pfam" id="PF00005">
    <property type="entry name" value="ABC_tran"/>
    <property type="match status" value="2"/>
</dbReference>
<comment type="caution">
    <text evidence="12">The sequence shown here is derived from an EMBL/GenBank/DDBJ whole genome shotgun (WGS) entry which is preliminary data.</text>
</comment>
<feature type="transmembrane region" description="Helical" evidence="9">
    <location>
        <begin position="1681"/>
        <end position="1704"/>
    </location>
</feature>
<dbReference type="InterPro" id="IPR003593">
    <property type="entry name" value="AAA+_ATPase"/>
</dbReference>
<evidence type="ECO:0000256" key="4">
    <source>
        <dbReference type="ARBA" id="ARBA00022741"/>
    </source>
</evidence>
<dbReference type="InterPro" id="IPR012939">
    <property type="entry name" value="Glyco_hydro_92"/>
</dbReference>
<dbReference type="InterPro" id="IPR044726">
    <property type="entry name" value="ABCC_6TM_D2"/>
</dbReference>
<keyword evidence="13" id="KW-1185">Reference proteome</keyword>
<evidence type="ECO:0000313" key="13">
    <source>
        <dbReference type="Proteomes" id="UP001430848"/>
    </source>
</evidence>
<dbReference type="Pfam" id="PF17678">
    <property type="entry name" value="Glyco_hydro_92N"/>
    <property type="match status" value="1"/>
</dbReference>
<feature type="domain" description="ABC transmembrane type-1" evidence="11">
    <location>
        <begin position="1095"/>
        <end position="1363"/>
    </location>
</feature>
<evidence type="ECO:0000256" key="5">
    <source>
        <dbReference type="ARBA" id="ARBA00022840"/>
    </source>
</evidence>
<dbReference type="Pfam" id="PF07971">
    <property type="entry name" value="Glyco_hydro_92"/>
    <property type="match status" value="1"/>
</dbReference>
<evidence type="ECO:0000256" key="7">
    <source>
        <dbReference type="ARBA" id="ARBA00023136"/>
    </source>
</evidence>
<feature type="transmembrane region" description="Helical" evidence="9">
    <location>
        <begin position="1908"/>
        <end position="1929"/>
    </location>
</feature>
<dbReference type="Proteomes" id="UP001430848">
    <property type="component" value="Unassembled WGS sequence"/>
</dbReference>
<keyword evidence="3 9" id="KW-0812">Transmembrane</keyword>
<feature type="domain" description="ABC transporter" evidence="10">
    <location>
        <begin position="2013"/>
        <end position="2254"/>
    </location>
</feature>
<dbReference type="Gene3D" id="1.20.1050.60">
    <property type="entry name" value="alpha-1,2-mannosidase"/>
    <property type="match status" value="1"/>
</dbReference>
<feature type="transmembrane region" description="Helical" evidence="9">
    <location>
        <begin position="1304"/>
        <end position="1328"/>
    </location>
</feature>
<dbReference type="InterPro" id="IPR017871">
    <property type="entry name" value="ABC_transporter-like_CS"/>
</dbReference>
<feature type="transmembrane region" description="Helical" evidence="9">
    <location>
        <begin position="1724"/>
        <end position="1745"/>
    </location>
</feature>
<feature type="compositionally biased region" description="Basic and acidic residues" evidence="8">
    <location>
        <begin position="1652"/>
        <end position="1662"/>
    </location>
</feature>
<keyword evidence="4" id="KW-0547">Nucleotide-binding</keyword>
<dbReference type="InterPro" id="IPR008928">
    <property type="entry name" value="6-hairpin_glycosidase_sf"/>
</dbReference>
<sequence length="2254" mass="246966">MMWKESRVTALLGTGLFTLGYGRLTDYVDPLIGTAGPNLLSNIASGNVFPGPCLPNGMAKPGIDTSYLGLADGTQTDHNGGYSPIGNFTAVSMMHVSGTGGDPTYGIVSQTPLLGTLAGVNLGDNRTYWQNRSLESEIASVGYFTTTLLNDVKIEIAASNHTSLVRYTFPTQGQNQTFSLPSTPDISQAQTDNDAHVLVDLTHVLPAYQPGTQTYSQSYIQGEIHIRSGPSGPSYYGKASYAGGWPNIGLYDIHFCGNFTVPPSLVPSSEYVRAVGTNRVDGAGTLFWQYNLFEPPTEAPEVRSYVDAYTQIGNKMGLGALFSWTPSPTAPNNGSGAVIESKVGISHISAEQACSYIASEIPESTTFDDLVEQARSEWESKILSTVEVVEGDSPEAQNDTLKRMLYTALYHTAVLPTDKTGEIPLWTSNDSFPYFDDHYTLWDTYRSLLPMYHLLYTGTYSRIVRGLINIFSFEGWLPAGRAGNWNGRVQGGTHADIVLGDAYVKSVQSPTGEEGLGELGGIDWEEAYRAVIKDATVLPDRNADSVTSDGATKDGRGALEDYLSLNYITRNHSRSISRGLEYSQNDFSIWAIAKGLAKSDSEQNELLERSSWWQNQWHIDANKTLEDVGNFTGFPAPRNADGTWNTTDYDPSQCIPSCGWNDDIYEATVWETGFSAAPHDMSKVIESMGGDDAFIRRLDASFLPGLGADRGENNNAGTAIYNPGNEPSFLIPFLYNYVPGYHWKTANQTRAIVDEFYNDRRNGYPGNTDAGAIPSWLVFNLIGFYPVVGQPLYLLGAPRFPELRVTLLSGTPFENVLTVRADNLSASSYYPQSVTLDGNPLDRAWLSHVELTTASELVNDFTLDPFEARPQKGLLVLLEQTQTEDETTQVAISVFGVINLGLLFLVSKQIKDGSREAKLASAILTTITSPVMAYVSYLEHCRSLRTSLILNSYLSFTTVLNIVRTRTTWLLQEDQTYSILFTVATAASALLVVMEAVPKSRSLKSSHEGMSPEETSGLYSLLFVSWVTPLLRLGNEKILGTDDLCPPDSQLSADIQSGHFQKELRDKHRSSRGNLFIILLKSISWSLVGPIPSRLAMVAFSFCQPFFIGKLIRFLESDPLSNRNTGLGLMLASFLIYPGLALSNSTFSWLHSRAVTKARSALVTAIFQKMTELNSTHLDTKILTLMSTDVERITQGGLYPIHDIWANTIEVILASWFLHRQLGAAFIAPILVVSASVVSTSFIAKFAGPAMSKWTQRTEARVRLTTAVVASMKALKISGLSESTTRLLQKYREDEQRIGSAYRILLVVSITSAFTPMFLAPVATFFWAGRQLSMAEVFSSLSYVALITSPLTQLFQKVPDILASFACLSRIQDFLNLEAKSEYRRFDGSSATASEQGNVAVSFQDTSLGWTEDRRQLKHLNLAIPRSGLTIVTGPVAAGKSSLCKALLGEVPFTEGTITFHHDSPPIGYCDQTPFLTNGSIRSNVIGFGPFDGQLYEEVLETVMLKDDLRSLPRSDETPIGSGGISLSGGQRQRVGLARALYLNADVYVLDDCTVGLDKPTADKIVSRLFGPDGFLRRRNATIVWCTHSVKYLPLAQNVIALNAEGGVAHQGQPEEVLGDKQVVAALEHDQDTPNQQDAVPDAKLSANATSKTEHEDEKDPTRNLNDTSVYAHYFSSFGPLLIFAVLFSGLMWGFFWNAGTLFLKYWADNSFHIPGSQSHINNVYLGIYAILQLCGIIVMGLYVASTDMGMAQVGGSVLHLKAVKALMAAPLQYFTKTDQGVTVNLFSQDINLIDFFLPKTLSNTMLALFASAGQVVVVAIGTPFVALAYPVLLAFLSFLSRFYLKTSRQLRLLDLENKSPLYAQFQDTIRGIASIRAFGWVPHYTAQNHAFVDDSLRPAYLLQMTQVWLALVLKLLVAAIAISVTVLATQVISPSGRAGFVGAGMVSLMELGNMMNACVHSWIHLEMSLGAVKRLKDFGEKSGSEDKDGEDLRPAESWPERGEIVIGGVDASYEEERYKDDGEDKRLVLKDIQINIQAGEKVAVIGRTGSGKSSLILLLLRLLDPTSETAGNITIDGTPLQRIHRDTLRQRVLAMPQDMVFLAGGESFKAALDPYSRNSHDECQFALEQVGLWSIIQHSGGLQAEMTKDVFSQGQKQLFSLAIAIIRARLCQRNGSKGGILLLDEVTASVDRETEHTMMEVIRRVFADYTVVAVTHSLESIAGFDRVFALGDGRVIKEGAPDSFSGEDTRVSN</sequence>
<dbReference type="InterPro" id="IPR014718">
    <property type="entry name" value="GH-type_carb-bd"/>
</dbReference>
<dbReference type="CDD" id="cd18579">
    <property type="entry name" value="ABC_6TM_ABCC_D1"/>
    <property type="match status" value="1"/>
</dbReference>
<dbReference type="PROSITE" id="PS00211">
    <property type="entry name" value="ABC_TRANSPORTER_1"/>
    <property type="match status" value="2"/>
</dbReference>
<keyword evidence="6 9" id="KW-1133">Transmembrane helix</keyword>
<evidence type="ECO:0000259" key="11">
    <source>
        <dbReference type="PROSITE" id="PS50929"/>
    </source>
</evidence>
<keyword evidence="5" id="KW-0067">ATP-binding</keyword>
<evidence type="ECO:0000256" key="2">
    <source>
        <dbReference type="ARBA" id="ARBA00022448"/>
    </source>
</evidence>
<evidence type="ECO:0000256" key="9">
    <source>
        <dbReference type="SAM" id="Phobius"/>
    </source>
</evidence>
<feature type="transmembrane region" description="Helical" evidence="9">
    <location>
        <begin position="1222"/>
        <end position="1244"/>
    </location>
</feature>
<dbReference type="SUPFAM" id="SSF52540">
    <property type="entry name" value="P-loop containing nucleoside triphosphate hydrolases"/>
    <property type="match status" value="2"/>
</dbReference>
<dbReference type="InterPro" id="IPR011527">
    <property type="entry name" value="ABC1_TM_dom"/>
</dbReference>
<dbReference type="EMBL" id="JAKNSF020000190">
    <property type="protein sequence ID" value="KAK7708237.1"/>
    <property type="molecule type" value="Genomic_DNA"/>
</dbReference>
<dbReference type="Gene3D" id="3.40.50.300">
    <property type="entry name" value="P-loop containing nucleotide triphosphate hydrolases"/>
    <property type="match status" value="2"/>
</dbReference>
<dbReference type="Gene3D" id="1.20.1610.10">
    <property type="entry name" value="alpha-1,2-mannosidases domains"/>
    <property type="match status" value="1"/>
</dbReference>
<dbReference type="CDD" id="cd18580">
    <property type="entry name" value="ABC_6TM_ABCC_D2"/>
    <property type="match status" value="1"/>
</dbReference>
<dbReference type="PROSITE" id="PS50929">
    <property type="entry name" value="ABC_TM1F"/>
    <property type="match status" value="2"/>
</dbReference>
<evidence type="ECO:0000259" key="10">
    <source>
        <dbReference type="PROSITE" id="PS50893"/>
    </source>
</evidence>
<dbReference type="InterPro" id="IPR036640">
    <property type="entry name" value="ABC1_TM_sf"/>
</dbReference>
<dbReference type="InterPro" id="IPR027417">
    <property type="entry name" value="P-loop_NTPase"/>
</dbReference>
<accession>A0ABR1NN40</accession>
<dbReference type="SMART" id="SM00382">
    <property type="entry name" value="AAA"/>
    <property type="match status" value="2"/>
</dbReference>
<dbReference type="PANTHER" id="PTHR24223:SF345">
    <property type="entry name" value="ABC MULTIDRUG TRANSPORTER (EUROFUNG)"/>
    <property type="match status" value="1"/>
</dbReference>
<feature type="domain" description="ABC transporter" evidence="10">
    <location>
        <begin position="1401"/>
        <end position="1630"/>
    </location>
</feature>
<dbReference type="NCBIfam" id="TIGR01180">
    <property type="entry name" value="aman2_put"/>
    <property type="match status" value="1"/>
</dbReference>
<evidence type="ECO:0008006" key="14">
    <source>
        <dbReference type="Google" id="ProtNLM"/>
    </source>
</evidence>
<evidence type="ECO:0000256" key="6">
    <source>
        <dbReference type="ARBA" id="ARBA00022989"/>
    </source>
</evidence>
<dbReference type="PROSITE" id="PS50893">
    <property type="entry name" value="ABC_TRANSPORTER_2"/>
    <property type="match status" value="2"/>
</dbReference>
<evidence type="ECO:0000313" key="12">
    <source>
        <dbReference type="EMBL" id="KAK7708237.1"/>
    </source>
</evidence>
<dbReference type="InterPro" id="IPR050173">
    <property type="entry name" value="ABC_transporter_C-like"/>
</dbReference>